<dbReference type="VEuPathDB" id="TriTrypDB:LdCL_310028100"/>
<feature type="region of interest" description="Disordered" evidence="1">
    <location>
        <begin position="916"/>
        <end position="935"/>
    </location>
</feature>
<feature type="region of interest" description="Disordered" evidence="1">
    <location>
        <begin position="32"/>
        <end position="106"/>
    </location>
</feature>
<feature type="compositionally biased region" description="Polar residues" evidence="1">
    <location>
        <begin position="220"/>
        <end position="240"/>
    </location>
</feature>
<reference evidence="2 3" key="1">
    <citation type="journal article" date="2018" name="Sci. Rep.">
        <title>A complete Leishmania donovani reference genome identifies novel genetic variations associated with virulence.</title>
        <authorList>
            <person name="Lypaczewski P."/>
            <person name="Hoshizaki J."/>
            <person name="Zhang W.-W."/>
            <person name="McCall L.-I."/>
            <person name="Torcivia-Rodriguez J."/>
            <person name="Simonyan V."/>
            <person name="Kaur A."/>
            <person name="Dewar K."/>
            <person name="Matlashewski G."/>
        </authorList>
    </citation>
    <scope>NUCLEOTIDE SEQUENCE [LARGE SCALE GENOMIC DNA]</scope>
    <source>
        <strain evidence="2 3">LdCL</strain>
    </source>
</reference>
<feature type="compositionally biased region" description="Low complexity" evidence="1">
    <location>
        <begin position="419"/>
        <end position="435"/>
    </location>
</feature>
<feature type="compositionally biased region" description="Polar residues" evidence="1">
    <location>
        <begin position="609"/>
        <end position="620"/>
    </location>
</feature>
<feature type="region of interest" description="Disordered" evidence="1">
    <location>
        <begin position="546"/>
        <end position="620"/>
    </location>
</feature>
<organism evidence="2 3">
    <name type="scientific">Leishmania donovani</name>
    <dbReference type="NCBI Taxonomy" id="5661"/>
    <lineage>
        <taxon>Eukaryota</taxon>
        <taxon>Discoba</taxon>
        <taxon>Euglenozoa</taxon>
        <taxon>Kinetoplastea</taxon>
        <taxon>Metakinetoplastina</taxon>
        <taxon>Trypanosomatida</taxon>
        <taxon>Trypanosomatidae</taxon>
        <taxon>Leishmaniinae</taxon>
        <taxon>Leishmania</taxon>
    </lineage>
</organism>
<dbReference type="AlphaFoldDB" id="A0A3S7X4Q6"/>
<feature type="region of interest" description="Disordered" evidence="1">
    <location>
        <begin position="769"/>
        <end position="807"/>
    </location>
</feature>
<proteinExistence type="predicted"/>
<evidence type="ECO:0000256" key="1">
    <source>
        <dbReference type="SAM" id="MobiDB-lite"/>
    </source>
</evidence>
<feature type="region of interest" description="Disordered" evidence="1">
    <location>
        <begin position="174"/>
        <end position="194"/>
    </location>
</feature>
<feature type="compositionally biased region" description="Polar residues" evidence="1">
    <location>
        <begin position="264"/>
        <end position="274"/>
    </location>
</feature>
<accession>A0A3S7X4Q6</accession>
<feature type="compositionally biased region" description="Basic and acidic residues" evidence="1">
    <location>
        <begin position="185"/>
        <end position="194"/>
    </location>
</feature>
<feature type="region of interest" description="Disordered" evidence="1">
    <location>
        <begin position="481"/>
        <end position="517"/>
    </location>
</feature>
<dbReference type="Proteomes" id="UP000274082">
    <property type="component" value="Chromosome 31"/>
</dbReference>
<feature type="region of interest" description="Disordered" evidence="1">
    <location>
        <begin position="1038"/>
        <end position="1077"/>
    </location>
</feature>
<dbReference type="EMBL" id="CP029530">
    <property type="protein sequence ID" value="AYU81408.1"/>
    <property type="molecule type" value="Genomic_DNA"/>
</dbReference>
<feature type="region of interest" description="Disordered" evidence="1">
    <location>
        <begin position="206"/>
        <end position="331"/>
    </location>
</feature>
<evidence type="ECO:0000313" key="3">
    <source>
        <dbReference type="Proteomes" id="UP000274082"/>
    </source>
</evidence>
<evidence type="ECO:0000313" key="2">
    <source>
        <dbReference type="EMBL" id="AYU81408.1"/>
    </source>
</evidence>
<feature type="region of interest" description="Disordered" evidence="1">
    <location>
        <begin position="639"/>
        <end position="700"/>
    </location>
</feature>
<feature type="compositionally biased region" description="Low complexity" evidence="1">
    <location>
        <begin position="551"/>
        <end position="562"/>
    </location>
</feature>
<feature type="region of interest" description="Disordered" evidence="1">
    <location>
        <begin position="419"/>
        <end position="444"/>
    </location>
</feature>
<feature type="region of interest" description="Disordered" evidence="1">
    <location>
        <begin position="718"/>
        <end position="745"/>
    </location>
</feature>
<feature type="compositionally biased region" description="Polar residues" evidence="1">
    <location>
        <begin position="51"/>
        <end position="70"/>
    </location>
</feature>
<protein>
    <submittedName>
        <fullName evidence="2">Uncharacterized protein</fullName>
    </submittedName>
</protein>
<feature type="compositionally biased region" description="Polar residues" evidence="1">
    <location>
        <begin position="306"/>
        <end position="315"/>
    </location>
</feature>
<gene>
    <name evidence="2" type="ORF">LdCL_310028100</name>
</gene>
<keyword evidence="3" id="KW-1185">Reference proteome</keyword>
<name>A0A3S7X4Q6_LEIDO</name>
<sequence>MPLHPATFMLSAASCDAVFPRLFTPERAATNATAGGCMAHHRRTLPEPPTLRSSSNSTRELLQPRQAPSQVHTPAHPPAPTPVAEPSSLRHIGSMQPRESNRSASTAMSLVFSGSRASGENGPQRQQRCLMSGRLPAAVQLGEPEAHVLARSPQRRPSLPSAEVVVAASGDAVNEEDSVALGPERSLHSSELQEARENRRFMNLHRRARRQRGRQGSSSTNCLPTTSRHTESGTPSNAQEGPQHHRREHLHHTPFTLLPRYSGLTPQSFTTTNGAEVRCGGHRGRILDSSSLVLPQAHRERAGSVPSRSVRSGQSPRIVHAGAPSSTTIPNTAQSVVGGARAVALSEAAGSIAQSGDVEGPRADIIILVSSQGIQLTTSKDALRREARRSASLMSVRNARCAILHSDQVLEAGEAAASSTSRVATTASHTSTHDSVSTRRERRADALHCEEEGPLEVTQSSCCAAEAPWRLPVLTTMSEGNATQPTRRHYPPSLSSTSGAPQLQGPPKGGADGLVVDSKNNNITASAHSRQRSASPVQSLPFKTCEHTDTASALSKAPSALSRDNAPARGEGDDGAMSRPENRRSPSSMRHKRSLSGWPQSPRDDAVSATPSRVPSQSQMVSNHQMLLSFFSGELLEDTPQSTFGDCPATGEPTPPRSRSPVSALWRRVNSSRALHPASSARRLLKSSPQRHSNDFNVLERGDGSVSADFSQASGYNFSPLGTYLPPPSTDSQQRPQPPRPASIGPEYAVFRPLVRFISNDMASHHTTLEEDQSFGAGESVELNDGRQSGHQKAADASSPASPHTSSIAESAITLAACRNAATDAERTPQPQPEVRLRLPVAKEGVALLNHIHNVPPQGELYRLLRVYRRERLHPFPQALRGPPLAVRLADGAEASETIDEDECASDWEDYINGATSGAGRGRRSDSTWGTANAATHRSYARRRGGRGGLYRYRTPFAATAAVDVPTVEVNASHPHELYSRLVSDPVDCAVEVVHPGAATASAASFMRSLSAPCSARQAGGRGGVHVDRSSGAAVLGVSRGSRLSGGGRSACEVSSSRSSSQGNPTHGDGAMPVPSRSGAEVVANGFYSAEARASKAQQDELQRRRAVAEYGEASYYSLEAPTDGAAQMNGL</sequence>
<dbReference type="OrthoDB" id="267751at2759"/>